<dbReference type="RefSeq" id="WP_425307910.1">
    <property type="nucleotide sequence ID" value="NZ_CP154795.1"/>
</dbReference>
<comment type="similarity">
    <text evidence="1">Belongs to the polysaccharide synthase family.</text>
</comment>
<dbReference type="Proteomes" id="UP001442841">
    <property type="component" value="Chromosome"/>
</dbReference>
<dbReference type="PANTHER" id="PTHR43318:SF1">
    <property type="entry name" value="POLYSACCHARIDE BIOSYNTHESIS PROTEIN EPSC-RELATED"/>
    <property type="match status" value="1"/>
</dbReference>
<dbReference type="Gene3D" id="3.40.50.720">
    <property type="entry name" value="NAD(P)-binding Rossmann-like Domain"/>
    <property type="match status" value="2"/>
</dbReference>
<reference evidence="5 6" key="1">
    <citation type="submission" date="2024-04" db="EMBL/GenBank/DDBJ databases">
        <title>Isolation of an actinomycete strain from pig manure.</title>
        <authorList>
            <person name="Gong T."/>
            <person name="Yu Z."/>
            <person name="An M."/>
            <person name="Wei C."/>
            <person name="Yang W."/>
            <person name="Liu L."/>
        </authorList>
    </citation>
    <scope>NUCLEOTIDE SEQUENCE [LARGE SCALE GENOMIC DNA]</scope>
    <source>
        <strain evidence="5 6">ZF39</strain>
    </source>
</reference>
<dbReference type="CDD" id="cd05237">
    <property type="entry name" value="UDP_invert_4-6DH_SDR_e"/>
    <property type="match status" value="1"/>
</dbReference>
<evidence type="ECO:0000256" key="1">
    <source>
        <dbReference type="ARBA" id="ARBA00007430"/>
    </source>
</evidence>
<feature type="domain" description="Polysaccharide biosynthesis protein CapD-like" evidence="4">
    <location>
        <begin position="288"/>
        <end position="567"/>
    </location>
</feature>
<dbReference type="InterPro" id="IPR036291">
    <property type="entry name" value="NAD(P)-bd_dom_sf"/>
</dbReference>
<keyword evidence="3" id="KW-1133">Transmembrane helix</keyword>
<protein>
    <submittedName>
        <fullName evidence="5">Nucleoside-diphosphate sugar epimerase/dehydratase</fullName>
    </submittedName>
</protein>
<feature type="transmembrane region" description="Helical" evidence="3">
    <location>
        <begin position="79"/>
        <end position="100"/>
    </location>
</feature>
<feature type="transmembrane region" description="Helical" evidence="3">
    <location>
        <begin position="106"/>
        <end position="126"/>
    </location>
</feature>
<organism evidence="5 6">
    <name type="scientific">Ammonicoccus fulvus</name>
    <dbReference type="NCBI Taxonomy" id="3138240"/>
    <lineage>
        <taxon>Bacteria</taxon>
        <taxon>Bacillati</taxon>
        <taxon>Actinomycetota</taxon>
        <taxon>Actinomycetes</taxon>
        <taxon>Propionibacteriales</taxon>
        <taxon>Propionibacteriaceae</taxon>
        <taxon>Ammonicoccus</taxon>
    </lineage>
</organism>
<evidence type="ECO:0000313" key="5">
    <source>
        <dbReference type="EMBL" id="XAN06482.1"/>
    </source>
</evidence>
<proteinExistence type="inferred from homology"/>
<dbReference type="SUPFAM" id="SSF51735">
    <property type="entry name" value="NAD(P)-binding Rossmann-fold domains"/>
    <property type="match status" value="2"/>
</dbReference>
<evidence type="ECO:0000313" key="6">
    <source>
        <dbReference type="Proteomes" id="UP001442841"/>
    </source>
</evidence>
<dbReference type="EMBL" id="CP154795">
    <property type="protein sequence ID" value="XAN06482.1"/>
    <property type="molecule type" value="Genomic_DNA"/>
</dbReference>
<feature type="transmembrane region" description="Helical" evidence="3">
    <location>
        <begin position="45"/>
        <end position="67"/>
    </location>
</feature>
<dbReference type="Pfam" id="PF02719">
    <property type="entry name" value="Polysacc_synt_2"/>
    <property type="match status" value="1"/>
</dbReference>
<dbReference type="InterPro" id="IPR003869">
    <property type="entry name" value="Polysac_CapD-like"/>
</dbReference>
<feature type="region of interest" description="Disordered" evidence="2">
    <location>
        <begin position="597"/>
        <end position="622"/>
    </location>
</feature>
<dbReference type="InterPro" id="IPR051203">
    <property type="entry name" value="Polysaccharide_Synthase-Rel"/>
</dbReference>
<dbReference type="Pfam" id="PF13727">
    <property type="entry name" value="CoA_binding_3"/>
    <property type="match status" value="1"/>
</dbReference>
<keyword evidence="3" id="KW-0472">Membrane</keyword>
<gene>
    <name evidence="5" type="ORF">AADG42_03880</name>
</gene>
<accession>A0ABZ3FNP4</accession>
<name>A0ABZ3FNP4_9ACTN</name>
<evidence type="ECO:0000259" key="4">
    <source>
        <dbReference type="Pfam" id="PF02719"/>
    </source>
</evidence>
<sequence>MRSVPVFWRRALMLGWDVLAWLIAFAGFVLVRYEFQLKEDQWLAAIAYAVAIISAHVVLGFLTQLYLGRSKVGSYAEATYLGGIVLSTSVVLGLVATVFAPRFPNAIAIFMPATALILMAAGRWAFRGWLGANRRRNGVVDHEDAKNVLVYGAGEAGAEVARLVNTAHEAPYRIVGFIDDDRSKRFLRVHGHRVLGTRSDLVHLAKEKDAHSVILAMGNAQPDFIKGVSQQCSEAGVKLIVIPPVRERIGGRVQLDQLREFDVVDLLGRRPIHTDLSEISGYLSGRVVLVTGAGGSIGAEIARQVNDLKPSKLFLLDRDESALHGLQLDLKGVGLLDSEETILCDIRDETALQKVFDQCRPDVVLHAAALKHLPMLERFPEEGWKTNVLGSLNVLRCARKSGVQRFVNVSTDKAADAISRLGQSKRLAERLTAWYAMQYNLDYVSVRFGNVLGSRGSVVHAFKAQIERGGPVTVTDPKVTRYFMTIPEACELVLQAGAIGKPGDVLVLDMGEPVRILDVAQRLIEVSGRHDIAIQYTGLREGEKLHEVLLGEVERGHASEHPLITQVAVPVLSPMDVLFDPDSPEDALELMRSQAAARLPQSPVTPVRSDLSADTGSHPVVR</sequence>
<keyword evidence="6" id="KW-1185">Reference proteome</keyword>
<keyword evidence="3" id="KW-0812">Transmembrane</keyword>
<feature type="transmembrane region" description="Helical" evidence="3">
    <location>
        <begin position="12"/>
        <end position="33"/>
    </location>
</feature>
<evidence type="ECO:0000256" key="2">
    <source>
        <dbReference type="SAM" id="MobiDB-lite"/>
    </source>
</evidence>
<dbReference type="PANTHER" id="PTHR43318">
    <property type="entry name" value="UDP-N-ACETYLGLUCOSAMINE 4,6-DEHYDRATASE"/>
    <property type="match status" value="1"/>
</dbReference>
<evidence type="ECO:0000256" key="3">
    <source>
        <dbReference type="SAM" id="Phobius"/>
    </source>
</evidence>